<dbReference type="Pfam" id="PF00440">
    <property type="entry name" value="TetR_N"/>
    <property type="match status" value="1"/>
</dbReference>
<evidence type="ECO:0000313" key="4">
    <source>
        <dbReference type="EMBL" id="GAA2101278.1"/>
    </source>
</evidence>
<dbReference type="InterPro" id="IPR009057">
    <property type="entry name" value="Homeodomain-like_sf"/>
</dbReference>
<evidence type="ECO:0000259" key="3">
    <source>
        <dbReference type="PROSITE" id="PS50977"/>
    </source>
</evidence>
<dbReference type="PANTHER" id="PTHR30055">
    <property type="entry name" value="HTH-TYPE TRANSCRIPTIONAL REGULATOR RUTR"/>
    <property type="match status" value="1"/>
</dbReference>
<accession>A0ABP5ILX3</accession>
<gene>
    <name evidence="4" type="ORF">GCM10009801_74410</name>
</gene>
<keyword evidence="1 2" id="KW-0238">DNA-binding</keyword>
<feature type="DNA-binding region" description="H-T-H motif" evidence="2">
    <location>
        <begin position="17"/>
        <end position="36"/>
    </location>
</feature>
<sequence length="195" mass="21884">MQGARTVFGRDGFTRAGVDAIAKEAGVSTRTIYNHFPQGKAELFRLIVEEGTEQIVRAQLEVIDRWLHRIRDLEADLVDFGVAWAEPLTAYPDHFAVVRQMRAEIAHLPDGLRETWEAGPARVHQALADRFGALAEEGWLRPGDPGRTARHFLHLVGGEIIDRTYYGAFPLPRPETEQLVAEGVHTFLHGCLPRD</sequence>
<dbReference type="Gene3D" id="1.10.10.60">
    <property type="entry name" value="Homeodomain-like"/>
    <property type="match status" value="1"/>
</dbReference>
<organism evidence="4 5">
    <name type="scientific">Streptomyces albiaxialis</name>
    <dbReference type="NCBI Taxonomy" id="329523"/>
    <lineage>
        <taxon>Bacteria</taxon>
        <taxon>Bacillati</taxon>
        <taxon>Actinomycetota</taxon>
        <taxon>Actinomycetes</taxon>
        <taxon>Kitasatosporales</taxon>
        <taxon>Streptomycetaceae</taxon>
        <taxon>Streptomyces</taxon>
    </lineage>
</organism>
<protein>
    <submittedName>
        <fullName evidence="4">TetR/AcrR family transcriptional regulator</fullName>
    </submittedName>
</protein>
<dbReference type="Gene3D" id="1.10.357.10">
    <property type="entry name" value="Tetracycline Repressor, domain 2"/>
    <property type="match status" value="1"/>
</dbReference>
<dbReference type="PROSITE" id="PS50977">
    <property type="entry name" value="HTH_TETR_2"/>
    <property type="match status" value="1"/>
</dbReference>
<dbReference type="PANTHER" id="PTHR30055:SF146">
    <property type="entry name" value="HTH-TYPE TRANSCRIPTIONAL DUAL REGULATOR CECR"/>
    <property type="match status" value="1"/>
</dbReference>
<name>A0ABP5ILX3_9ACTN</name>
<feature type="domain" description="HTH tetR-type" evidence="3">
    <location>
        <begin position="1"/>
        <end position="54"/>
    </location>
</feature>
<dbReference type="InterPro" id="IPR039536">
    <property type="entry name" value="TetR_C_Proteobacteria"/>
</dbReference>
<dbReference type="InterPro" id="IPR036271">
    <property type="entry name" value="Tet_transcr_reg_TetR-rel_C_sf"/>
</dbReference>
<dbReference type="SUPFAM" id="SSF46689">
    <property type="entry name" value="Homeodomain-like"/>
    <property type="match status" value="1"/>
</dbReference>
<evidence type="ECO:0000256" key="2">
    <source>
        <dbReference type="PROSITE-ProRule" id="PRU00335"/>
    </source>
</evidence>
<evidence type="ECO:0000313" key="5">
    <source>
        <dbReference type="Proteomes" id="UP001500016"/>
    </source>
</evidence>
<keyword evidence="5" id="KW-1185">Reference proteome</keyword>
<comment type="caution">
    <text evidence="4">The sequence shown here is derived from an EMBL/GenBank/DDBJ whole genome shotgun (WGS) entry which is preliminary data.</text>
</comment>
<proteinExistence type="predicted"/>
<dbReference type="SUPFAM" id="SSF48498">
    <property type="entry name" value="Tetracyclin repressor-like, C-terminal domain"/>
    <property type="match status" value="1"/>
</dbReference>
<dbReference type="Pfam" id="PF14246">
    <property type="entry name" value="TetR_C_7"/>
    <property type="match status" value="1"/>
</dbReference>
<dbReference type="InterPro" id="IPR050109">
    <property type="entry name" value="HTH-type_TetR-like_transc_reg"/>
</dbReference>
<evidence type="ECO:0000256" key="1">
    <source>
        <dbReference type="ARBA" id="ARBA00023125"/>
    </source>
</evidence>
<dbReference type="InterPro" id="IPR001647">
    <property type="entry name" value="HTH_TetR"/>
</dbReference>
<dbReference type="Proteomes" id="UP001500016">
    <property type="component" value="Unassembled WGS sequence"/>
</dbReference>
<dbReference type="EMBL" id="BAAAPE010000025">
    <property type="protein sequence ID" value="GAA2101278.1"/>
    <property type="molecule type" value="Genomic_DNA"/>
</dbReference>
<reference evidence="5" key="1">
    <citation type="journal article" date="2019" name="Int. J. Syst. Evol. Microbiol.">
        <title>The Global Catalogue of Microorganisms (GCM) 10K type strain sequencing project: providing services to taxonomists for standard genome sequencing and annotation.</title>
        <authorList>
            <consortium name="The Broad Institute Genomics Platform"/>
            <consortium name="The Broad Institute Genome Sequencing Center for Infectious Disease"/>
            <person name="Wu L."/>
            <person name="Ma J."/>
        </authorList>
    </citation>
    <scope>NUCLEOTIDE SEQUENCE [LARGE SCALE GENOMIC DNA]</scope>
    <source>
        <strain evidence="5">JCM 15478</strain>
    </source>
</reference>